<feature type="region of interest" description="Disordered" evidence="1">
    <location>
        <begin position="264"/>
        <end position="294"/>
    </location>
</feature>
<feature type="compositionally biased region" description="Polar residues" evidence="1">
    <location>
        <begin position="605"/>
        <end position="615"/>
    </location>
</feature>
<dbReference type="AlphaFoldDB" id="A0AAV9I077"/>
<feature type="compositionally biased region" description="Polar residues" evidence="1">
    <location>
        <begin position="572"/>
        <end position="582"/>
    </location>
</feature>
<evidence type="ECO:0000256" key="1">
    <source>
        <dbReference type="SAM" id="MobiDB-lite"/>
    </source>
</evidence>
<organism evidence="3 4">
    <name type="scientific">Cladorrhinum samala</name>
    <dbReference type="NCBI Taxonomy" id="585594"/>
    <lineage>
        <taxon>Eukaryota</taxon>
        <taxon>Fungi</taxon>
        <taxon>Dikarya</taxon>
        <taxon>Ascomycota</taxon>
        <taxon>Pezizomycotina</taxon>
        <taxon>Sordariomycetes</taxon>
        <taxon>Sordariomycetidae</taxon>
        <taxon>Sordariales</taxon>
        <taxon>Podosporaceae</taxon>
        <taxon>Cladorrhinum</taxon>
    </lineage>
</organism>
<dbReference type="Proteomes" id="UP001321749">
    <property type="component" value="Unassembled WGS sequence"/>
</dbReference>
<comment type="caution">
    <text evidence="3">The sequence shown here is derived from an EMBL/GenBank/DDBJ whole genome shotgun (WGS) entry which is preliminary data.</text>
</comment>
<protein>
    <submittedName>
        <fullName evidence="3">Uncharacterized protein</fullName>
    </submittedName>
</protein>
<keyword evidence="2" id="KW-0812">Transmembrane</keyword>
<proteinExistence type="predicted"/>
<evidence type="ECO:0000256" key="2">
    <source>
        <dbReference type="SAM" id="Phobius"/>
    </source>
</evidence>
<gene>
    <name evidence="3" type="ORF">QBC42DRAFT_336397</name>
</gene>
<feature type="region of interest" description="Disordered" evidence="1">
    <location>
        <begin position="562"/>
        <end position="631"/>
    </location>
</feature>
<keyword evidence="2" id="KW-1133">Transmembrane helix</keyword>
<dbReference type="EMBL" id="MU864940">
    <property type="protein sequence ID" value="KAK4465406.1"/>
    <property type="molecule type" value="Genomic_DNA"/>
</dbReference>
<sequence>MFAFDADAWENEVLVQEHDGPASPLAYHEYAAFTKRNGPGSFGGAAFSAHGEVSHKLLSENSREGDVDNRLFNLALREGHALNREGEFERVKGDFDPALRGRVRQVICRRRVHYQSDDNGSLDGLDMTREDFEALKLHPATLQYVRRITTESMFWDRRHEKLSLILCFSSEPRPPFDFLSFTYDLSTRTSTMLVRQSYDTRVHDIDELEQYGRRMEACRSHWSHPLVTPVTMLQVQFALSERAMAENSKEVDTLEHDVERMAGFDSMDSRPGRGRPSISTAGSGPNFVPPKRPSELMKNAHESFKRSVKFLDTISWMERAVKILLQAGDALDEVRCDNDADEPGSPEMMNSFLSGGGRVASGFVRARILEDPMSAHWHEIRQYLESLQQLCMSLETNRHMLELRCKSQIDIIFAKMAQEDNILTARMAVTSTRDSSSLKALAVITAVFMPGDFMASIFGMSMWEAWYDQDAGHTTLLPPRFWLYFKITLPLTIVILVAWRAWWVSQDRFFRKHLSKELSEERYWTEDRRPRRLEHSYIYDFFMLSARKDEIRSDFSTPKDATATELPYSLPATGTVTPTGSRPGSFIEDRKSPSPLPRPPPRVNSGGTRQISFAGTNLGGGNKSRRSRFRG</sequence>
<name>A0AAV9I077_9PEZI</name>
<evidence type="ECO:0000313" key="4">
    <source>
        <dbReference type="Proteomes" id="UP001321749"/>
    </source>
</evidence>
<keyword evidence="2" id="KW-0472">Membrane</keyword>
<feature type="transmembrane region" description="Helical" evidence="2">
    <location>
        <begin position="483"/>
        <end position="503"/>
    </location>
</feature>
<reference evidence="3" key="1">
    <citation type="journal article" date="2023" name="Mol. Phylogenet. Evol.">
        <title>Genome-scale phylogeny and comparative genomics of the fungal order Sordariales.</title>
        <authorList>
            <person name="Hensen N."/>
            <person name="Bonometti L."/>
            <person name="Westerberg I."/>
            <person name="Brannstrom I.O."/>
            <person name="Guillou S."/>
            <person name="Cros-Aarteil S."/>
            <person name="Calhoun S."/>
            <person name="Haridas S."/>
            <person name="Kuo A."/>
            <person name="Mondo S."/>
            <person name="Pangilinan J."/>
            <person name="Riley R."/>
            <person name="LaButti K."/>
            <person name="Andreopoulos B."/>
            <person name="Lipzen A."/>
            <person name="Chen C."/>
            <person name="Yan M."/>
            <person name="Daum C."/>
            <person name="Ng V."/>
            <person name="Clum A."/>
            <person name="Steindorff A."/>
            <person name="Ohm R.A."/>
            <person name="Martin F."/>
            <person name="Silar P."/>
            <person name="Natvig D.O."/>
            <person name="Lalanne C."/>
            <person name="Gautier V."/>
            <person name="Ament-Velasquez S.L."/>
            <person name="Kruys A."/>
            <person name="Hutchinson M.I."/>
            <person name="Powell A.J."/>
            <person name="Barry K."/>
            <person name="Miller A.N."/>
            <person name="Grigoriev I.V."/>
            <person name="Debuchy R."/>
            <person name="Gladieux P."/>
            <person name="Hiltunen Thoren M."/>
            <person name="Johannesson H."/>
        </authorList>
    </citation>
    <scope>NUCLEOTIDE SEQUENCE</scope>
    <source>
        <strain evidence="3">PSN324</strain>
    </source>
</reference>
<keyword evidence="4" id="KW-1185">Reference proteome</keyword>
<accession>A0AAV9I077</accession>
<dbReference type="Gene3D" id="1.20.58.340">
    <property type="entry name" value="Magnesium transport protein CorA, transmembrane region"/>
    <property type="match status" value="1"/>
</dbReference>
<reference evidence="3" key="2">
    <citation type="submission" date="2023-06" db="EMBL/GenBank/DDBJ databases">
        <authorList>
            <consortium name="Lawrence Berkeley National Laboratory"/>
            <person name="Mondo S.J."/>
            <person name="Hensen N."/>
            <person name="Bonometti L."/>
            <person name="Westerberg I."/>
            <person name="Brannstrom I.O."/>
            <person name="Guillou S."/>
            <person name="Cros-Aarteil S."/>
            <person name="Calhoun S."/>
            <person name="Haridas S."/>
            <person name="Kuo A."/>
            <person name="Pangilinan J."/>
            <person name="Riley R."/>
            <person name="Labutti K."/>
            <person name="Andreopoulos B."/>
            <person name="Lipzen A."/>
            <person name="Chen C."/>
            <person name="Yanf M."/>
            <person name="Daum C."/>
            <person name="Ng V."/>
            <person name="Clum A."/>
            <person name="Steindorff A."/>
            <person name="Ohm R."/>
            <person name="Martin F."/>
            <person name="Silar P."/>
            <person name="Natvig D."/>
            <person name="Lalanne C."/>
            <person name="Gautier V."/>
            <person name="Ament-Velasquez S.L."/>
            <person name="Kruys A."/>
            <person name="Hutchinson M.I."/>
            <person name="Powell A.J."/>
            <person name="Barry K."/>
            <person name="Miller A.N."/>
            <person name="Grigoriev I.V."/>
            <person name="Debuchy R."/>
            <person name="Gladieux P."/>
            <person name="Thoren M.H."/>
            <person name="Johannesson H."/>
        </authorList>
    </citation>
    <scope>NUCLEOTIDE SEQUENCE</scope>
    <source>
        <strain evidence="3">PSN324</strain>
    </source>
</reference>
<evidence type="ECO:0000313" key="3">
    <source>
        <dbReference type="EMBL" id="KAK4465406.1"/>
    </source>
</evidence>